<accession>A0A0A9HGL0</accession>
<dbReference type="EMBL" id="GBRH01162947">
    <property type="protein sequence ID" value="JAE34949.1"/>
    <property type="molecule type" value="Transcribed_RNA"/>
</dbReference>
<sequence length="53" mass="6263">MGVQLNPQIFWKIGRILTIIRYQKAKWCQLMLALLADEEEEPNRTMENRSQAS</sequence>
<reference evidence="1" key="2">
    <citation type="journal article" date="2015" name="Data Brief">
        <title>Shoot transcriptome of the giant reed, Arundo donax.</title>
        <authorList>
            <person name="Barrero R.A."/>
            <person name="Guerrero F.D."/>
            <person name="Moolhuijzen P."/>
            <person name="Goolsby J.A."/>
            <person name="Tidwell J."/>
            <person name="Bellgard S.E."/>
            <person name="Bellgard M.I."/>
        </authorList>
    </citation>
    <scope>NUCLEOTIDE SEQUENCE</scope>
    <source>
        <tissue evidence="1">Shoot tissue taken approximately 20 cm above the soil surface</tissue>
    </source>
</reference>
<dbReference type="AlphaFoldDB" id="A0A0A9HGL0"/>
<name>A0A0A9HGL0_ARUDO</name>
<organism evidence="1">
    <name type="scientific">Arundo donax</name>
    <name type="common">Giant reed</name>
    <name type="synonym">Donax arundinaceus</name>
    <dbReference type="NCBI Taxonomy" id="35708"/>
    <lineage>
        <taxon>Eukaryota</taxon>
        <taxon>Viridiplantae</taxon>
        <taxon>Streptophyta</taxon>
        <taxon>Embryophyta</taxon>
        <taxon>Tracheophyta</taxon>
        <taxon>Spermatophyta</taxon>
        <taxon>Magnoliopsida</taxon>
        <taxon>Liliopsida</taxon>
        <taxon>Poales</taxon>
        <taxon>Poaceae</taxon>
        <taxon>PACMAD clade</taxon>
        <taxon>Arundinoideae</taxon>
        <taxon>Arundineae</taxon>
        <taxon>Arundo</taxon>
    </lineage>
</organism>
<reference evidence="1" key="1">
    <citation type="submission" date="2014-09" db="EMBL/GenBank/DDBJ databases">
        <authorList>
            <person name="Magalhaes I.L.F."/>
            <person name="Oliveira U."/>
            <person name="Santos F.R."/>
            <person name="Vidigal T.H.D.A."/>
            <person name="Brescovit A.D."/>
            <person name="Santos A.J."/>
        </authorList>
    </citation>
    <scope>NUCLEOTIDE SEQUENCE</scope>
    <source>
        <tissue evidence="1">Shoot tissue taken approximately 20 cm above the soil surface</tissue>
    </source>
</reference>
<evidence type="ECO:0000313" key="1">
    <source>
        <dbReference type="EMBL" id="JAE34949.1"/>
    </source>
</evidence>
<protein>
    <submittedName>
        <fullName evidence="1">Uncharacterized protein</fullName>
    </submittedName>
</protein>
<proteinExistence type="predicted"/>